<protein>
    <submittedName>
        <fullName evidence="1">Uncharacterized protein</fullName>
    </submittedName>
</protein>
<name>A0ABQ7HZI9_9MICR</name>
<accession>A0ABQ7HZI9</accession>
<reference evidence="1 2" key="1">
    <citation type="submission" date="2019-01" db="EMBL/GenBank/DDBJ databases">
        <title>Genomes sequencing and comparative genomics of infectious freshwater microsporidia, Cucumispora dikerogammari and Thelohania contejeani.</title>
        <authorList>
            <person name="Cormier A."/>
            <person name="Giraud I."/>
            <person name="Wattier R."/>
            <person name="Teixeira M."/>
            <person name="Grandjean F."/>
            <person name="Rigaud T."/>
            <person name="Cordaux R."/>
        </authorList>
    </citation>
    <scope>NUCLEOTIDE SEQUENCE [LARGE SCALE GENOMIC DNA]</scope>
    <source>
        <strain evidence="1">T1</strain>
        <tissue evidence="1">Spores</tissue>
    </source>
</reference>
<organism evidence="1 2">
    <name type="scientific">Astathelohania contejeani</name>
    <dbReference type="NCBI Taxonomy" id="164912"/>
    <lineage>
        <taxon>Eukaryota</taxon>
        <taxon>Fungi</taxon>
        <taxon>Fungi incertae sedis</taxon>
        <taxon>Microsporidia</taxon>
        <taxon>Astathelohaniidae</taxon>
        <taxon>Astathelohania</taxon>
    </lineage>
</organism>
<evidence type="ECO:0000313" key="1">
    <source>
        <dbReference type="EMBL" id="KAF7683575.1"/>
    </source>
</evidence>
<evidence type="ECO:0000313" key="2">
    <source>
        <dbReference type="Proteomes" id="UP001516464"/>
    </source>
</evidence>
<gene>
    <name evidence="1" type="ORF">TCON_1210</name>
</gene>
<dbReference type="InterPro" id="IPR037231">
    <property type="entry name" value="NAP-like_sf"/>
</dbReference>
<proteinExistence type="predicted"/>
<dbReference type="Proteomes" id="UP001516464">
    <property type="component" value="Unassembled WGS sequence"/>
</dbReference>
<keyword evidence="2" id="KW-1185">Reference proteome</keyword>
<dbReference type="SUPFAM" id="SSF143113">
    <property type="entry name" value="NAP-like"/>
    <property type="match status" value="1"/>
</dbReference>
<comment type="caution">
    <text evidence="1">The sequence shown here is derived from an EMBL/GenBank/DDBJ whole genome shotgun (WGS) entry which is preliminary data.</text>
</comment>
<dbReference type="EMBL" id="SBIQ01000072">
    <property type="protein sequence ID" value="KAF7683575.1"/>
    <property type="molecule type" value="Genomic_DNA"/>
</dbReference>
<sequence>MSNSNDEKLVTEFMRIQNQLDEKYTLLLREEFELKYKHHQSIRPILDERTMLFKKWQETNDFDHFWSQAILKYEIGVDILPVDSAGNPASDWIKDLKVDYEPGYFCNVEIVVKENEFIENKILTKRFSVENNEREVTKLIWKNKTSAPIFEFFENDEDELEIFDVLYELYVNGIFYFTFNSE</sequence>